<dbReference type="GO" id="GO:0003824">
    <property type="term" value="F:catalytic activity"/>
    <property type="evidence" value="ECO:0007669"/>
    <property type="project" value="InterPro"/>
</dbReference>
<evidence type="ECO:0000259" key="3">
    <source>
        <dbReference type="Pfam" id="PF16861"/>
    </source>
</evidence>
<protein>
    <recommendedName>
        <fullName evidence="6">Carbamoyltransferase</fullName>
    </recommendedName>
</protein>
<dbReference type="Pfam" id="PF02543">
    <property type="entry name" value="Carbam_trans_N"/>
    <property type="match status" value="1"/>
</dbReference>
<reference evidence="4 5" key="1">
    <citation type="submission" date="2019-03" db="EMBL/GenBank/DDBJ databases">
        <title>Metabolic potential of uncultured bacteria and archaea associated with petroleum seepage in deep-sea sediments.</title>
        <authorList>
            <person name="Dong X."/>
            <person name="Hubert C."/>
        </authorList>
    </citation>
    <scope>NUCLEOTIDE SEQUENCE [LARGE SCALE GENOMIC DNA]</scope>
    <source>
        <strain evidence="4">E29_bin36</strain>
    </source>
</reference>
<gene>
    <name evidence="4" type="ORF">E3J38_05920</name>
</gene>
<evidence type="ECO:0000313" key="4">
    <source>
        <dbReference type="EMBL" id="TET80264.1"/>
    </source>
</evidence>
<dbReference type="Pfam" id="PF16861">
    <property type="entry name" value="Carbam_trans_C"/>
    <property type="match status" value="1"/>
</dbReference>
<dbReference type="AlphaFoldDB" id="A0A523XLT6"/>
<comment type="similarity">
    <text evidence="1">Belongs to the NodU/CmcH family.</text>
</comment>
<dbReference type="Gene3D" id="3.30.420.40">
    <property type="match status" value="1"/>
</dbReference>
<proteinExistence type="inferred from homology"/>
<evidence type="ECO:0000256" key="1">
    <source>
        <dbReference type="ARBA" id="ARBA00006129"/>
    </source>
</evidence>
<evidence type="ECO:0008006" key="6">
    <source>
        <dbReference type="Google" id="ProtNLM"/>
    </source>
</evidence>
<dbReference type="SUPFAM" id="SSF53067">
    <property type="entry name" value="Actin-like ATPase domain"/>
    <property type="match status" value="1"/>
</dbReference>
<evidence type="ECO:0000259" key="2">
    <source>
        <dbReference type="Pfam" id="PF02543"/>
    </source>
</evidence>
<dbReference type="InterPro" id="IPR003696">
    <property type="entry name" value="Carbtransf_dom"/>
</dbReference>
<dbReference type="InterPro" id="IPR031730">
    <property type="entry name" value="Carbam_trans_C"/>
</dbReference>
<dbReference type="InterPro" id="IPR038152">
    <property type="entry name" value="Carbam_trans_C_sf"/>
</dbReference>
<dbReference type="InterPro" id="IPR051338">
    <property type="entry name" value="NodU/CmcH_Carbamoyltrnsfr"/>
</dbReference>
<comment type="caution">
    <text evidence="4">The sequence shown here is derived from an EMBL/GenBank/DDBJ whole genome shotgun (WGS) entry which is preliminary data.</text>
</comment>
<feature type="domain" description="Carbamoyltransferase" evidence="2">
    <location>
        <begin position="14"/>
        <end position="226"/>
    </location>
</feature>
<dbReference type="CDD" id="cd24100">
    <property type="entry name" value="ASKHA_NBD_MJ1051-like_N"/>
    <property type="match status" value="1"/>
</dbReference>
<dbReference type="InterPro" id="IPR043129">
    <property type="entry name" value="ATPase_NBD"/>
</dbReference>
<dbReference type="EMBL" id="SOIP01000353">
    <property type="protein sequence ID" value="TET80264.1"/>
    <property type="molecule type" value="Genomic_DNA"/>
</dbReference>
<organism evidence="4 5">
    <name type="scientific">candidate division TA06 bacterium</name>
    <dbReference type="NCBI Taxonomy" id="2250710"/>
    <lineage>
        <taxon>Bacteria</taxon>
        <taxon>Bacteria division TA06</taxon>
    </lineage>
</organism>
<sequence>FWQRRHAIRRILRKEFRVRCPIKFIDHHFAHLTSAYFPSGFRDALVVSIDGGGDGRSSLVYAVQNGQFKHLHEVSAYNSLGNYYAYVTHLCGFKAMKHEGKITGLAAHGEPKFVPMLQNFIDEQDGTFINRAGVVFHAAIRELERRLPSEWSREDFAASIQRHFEDLVPRYIERWVRQAGLRDVALAGGVFANVRVNEEVHALPEVDRVFIHPHMGDGGLAVGAALAACVPGILAETMTSDPEPLDDVYLGKDLSEADIGMTLHKAGLRTETLARPLETEIADLLVQGYVVARANGRMEYGPRALGNRSILYQPTDRDVNDWLNKNLNRTEFMPFAPSVLYEEREKCFERVEGAEHAAQYMTITFHCTPWMRERMNGVVHIDGTARPHLVVKDRNPSYYRIIEAFYHKTGLPGIINTSFNMHEEPIVCSADDCVRAFLSGNLDYLAIGPYLVKHPRGITHPRKPVLEDASDFVKSS</sequence>
<feature type="domain" description="Carbamoyltransferase C-terminal" evidence="3">
    <location>
        <begin position="282"/>
        <end position="453"/>
    </location>
</feature>
<accession>A0A523XLT6</accession>
<evidence type="ECO:0000313" key="5">
    <source>
        <dbReference type="Proteomes" id="UP000315534"/>
    </source>
</evidence>
<dbReference type="Proteomes" id="UP000315534">
    <property type="component" value="Unassembled WGS sequence"/>
</dbReference>
<feature type="non-terminal residue" evidence="4">
    <location>
        <position position="1"/>
    </location>
</feature>
<dbReference type="PANTHER" id="PTHR34847">
    <property type="entry name" value="NODULATION PROTEIN U"/>
    <property type="match status" value="1"/>
</dbReference>
<dbReference type="Gene3D" id="3.90.870.20">
    <property type="entry name" value="Carbamoyltransferase, C-terminal domain"/>
    <property type="match status" value="1"/>
</dbReference>
<name>A0A523XLT6_UNCT6</name>
<dbReference type="PANTHER" id="PTHR34847:SF1">
    <property type="entry name" value="NODULATION PROTEIN U"/>
    <property type="match status" value="1"/>
</dbReference>